<sequence length="227" mass="25501">MLAEVSHDLDAHICNGAYAVSGGYQHFLGDPGEMLECYRQVPGKGIKADKTLVDFLTSKEPAAKVILRADEALAEKEKEVEAQRARAEAAAREQELLWQEKAELQQKPEEQRRSHEEHVQQLMDNLEKEREAQLEELDWTVVQKLQERGQEGGRAAPCKAEWGLTRVSPQEQEVLLHERFQEESSGTEGELHRLQEESPARSRPSGVSTVLGWLGELLSRTLGGVVD</sequence>
<dbReference type="GO" id="GO:0003924">
    <property type="term" value="F:GTPase activity"/>
    <property type="evidence" value="ECO:0007669"/>
    <property type="project" value="InterPro"/>
</dbReference>
<comment type="caution">
    <text evidence="4">The sequence shown here is derived from an EMBL/GenBank/DDBJ whole genome shotgun (WGS) entry which is preliminary data.</text>
</comment>
<keyword evidence="1" id="KW-0175">Coiled coil</keyword>
<feature type="coiled-coil region" evidence="1">
    <location>
        <begin position="66"/>
        <end position="136"/>
    </location>
</feature>
<feature type="compositionally biased region" description="Basic and acidic residues" evidence="2">
    <location>
        <begin position="189"/>
        <end position="200"/>
    </location>
</feature>
<evidence type="ECO:0000259" key="3">
    <source>
        <dbReference type="Pfam" id="PF02841"/>
    </source>
</evidence>
<dbReference type="SUPFAM" id="SSF48340">
    <property type="entry name" value="Interferon-induced guanylate-binding protein 1 (GBP1), C-terminal domain"/>
    <property type="match status" value="1"/>
</dbReference>
<dbReference type="InterPro" id="IPR003191">
    <property type="entry name" value="Guanylate-bd/ATL_C"/>
</dbReference>
<dbReference type="EMBL" id="AKHW03005250">
    <property type="protein sequence ID" value="KYO27198.1"/>
    <property type="molecule type" value="Genomic_DNA"/>
</dbReference>
<evidence type="ECO:0000313" key="5">
    <source>
        <dbReference type="Proteomes" id="UP000050525"/>
    </source>
</evidence>
<dbReference type="Pfam" id="PF02841">
    <property type="entry name" value="GBP_C"/>
    <property type="match status" value="1"/>
</dbReference>
<evidence type="ECO:0000256" key="1">
    <source>
        <dbReference type="SAM" id="Coils"/>
    </source>
</evidence>
<accession>A0A151MRN8</accession>
<dbReference type="AlphaFoldDB" id="A0A151MRN8"/>
<name>A0A151MRN8_ALLMI</name>
<dbReference type="Proteomes" id="UP000050525">
    <property type="component" value="Unassembled WGS sequence"/>
</dbReference>
<dbReference type="GO" id="GO:0005525">
    <property type="term" value="F:GTP binding"/>
    <property type="evidence" value="ECO:0007669"/>
    <property type="project" value="InterPro"/>
</dbReference>
<reference evidence="4 5" key="1">
    <citation type="journal article" date="2012" name="Genome Biol.">
        <title>Sequencing three crocodilian genomes to illuminate the evolution of archosaurs and amniotes.</title>
        <authorList>
            <person name="St John J.A."/>
            <person name="Braun E.L."/>
            <person name="Isberg S.R."/>
            <person name="Miles L.G."/>
            <person name="Chong A.Y."/>
            <person name="Gongora J."/>
            <person name="Dalzell P."/>
            <person name="Moran C."/>
            <person name="Bed'hom B."/>
            <person name="Abzhanov A."/>
            <person name="Burgess S.C."/>
            <person name="Cooksey A.M."/>
            <person name="Castoe T.A."/>
            <person name="Crawford N.G."/>
            <person name="Densmore L.D."/>
            <person name="Drew J.C."/>
            <person name="Edwards S.V."/>
            <person name="Faircloth B.C."/>
            <person name="Fujita M.K."/>
            <person name="Greenwold M.J."/>
            <person name="Hoffmann F.G."/>
            <person name="Howard J.M."/>
            <person name="Iguchi T."/>
            <person name="Janes D.E."/>
            <person name="Khan S.Y."/>
            <person name="Kohno S."/>
            <person name="de Koning A.J."/>
            <person name="Lance S.L."/>
            <person name="McCarthy F.M."/>
            <person name="McCormack J.E."/>
            <person name="Merchant M.E."/>
            <person name="Peterson D.G."/>
            <person name="Pollock D.D."/>
            <person name="Pourmand N."/>
            <person name="Raney B.J."/>
            <person name="Roessler K.A."/>
            <person name="Sanford J.R."/>
            <person name="Sawyer R.H."/>
            <person name="Schmidt C.J."/>
            <person name="Triplett E.W."/>
            <person name="Tuberville T.D."/>
            <person name="Venegas-Anaya M."/>
            <person name="Howard J.T."/>
            <person name="Jarvis E.D."/>
            <person name="Guillette L.J.Jr."/>
            <person name="Glenn T.C."/>
            <person name="Green R.E."/>
            <person name="Ray D.A."/>
        </authorList>
    </citation>
    <scope>NUCLEOTIDE SEQUENCE [LARGE SCALE GENOMIC DNA]</scope>
    <source>
        <strain evidence="4">KSC_2009_1</strain>
    </source>
</reference>
<feature type="region of interest" description="Disordered" evidence="2">
    <location>
        <begin position="180"/>
        <end position="207"/>
    </location>
</feature>
<feature type="domain" description="Guanylate-binding protein/Atlastin C-terminal" evidence="3">
    <location>
        <begin position="2"/>
        <end position="148"/>
    </location>
</feature>
<dbReference type="InterPro" id="IPR036543">
    <property type="entry name" value="Guanylate-bd_C_sf"/>
</dbReference>
<proteinExistence type="predicted"/>
<protein>
    <recommendedName>
        <fullName evidence="3">Guanylate-binding protein/Atlastin C-terminal domain-containing protein</fullName>
    </recommendedName>
</protein>
<dbReference type="STRING" id="8496.A0A151MRN8"/>
<evidence type="ECO:0000256" key="2">
    <source>
        <dbReference type="SAM" id="MobiDB-lite"/>
    </source>
</evidence>
<organism evidence="4 5">
    <name type="scientific">Alligator mississippiensis</name>
    <name type="common">American alligator</name>
    <dbReference type="NCBI Taxonomy" id="8496"/>
    <lineage>
        <taxon>Eukaryota</taxon>
        <taxon>Metazoa</taxon>
        <taxon>Chordata</taxon>
        <taxon>Craniata</taxon>
        <taxon>Vertebrata</taxon>
        <taxon>Euteleostomi</taxon>
        <taxon>Archelosauria</taxon>
        <taxon>Archosauria</taxon>
        <taxon>Crocodylia</taxon>
        <taxon>Alligatoridae</taxon>
        <taxon>Alligatorinae</taxon>
        <taxon>Alligator</taxon>
    </lineage>
</organism>
<keyword evidence="5" id="KW-1185">Reference proteome</keyword>
<dbReference type="Gene3D" id="1.20.1000.10">
    <property type="entry name" value="Guanylate-binding protein, C-terminal domain"/>
    <property type="match status" value="1"/>
</dbReference>
<gene>
    <name evidence="4" type="ORF">Y1Q_0011158</name>
</gene>
<dbReference type="PANTHER" id="PTHR10751">
    <property type="entry name" value="GUANYLATE BINDING PROTEIN"/>
    <property type="match status" value="1"/>
</dbReference>
<evidence type="ECO:0000313" key="4">
    <source>
        <dbReference type="EMBL" id="KYO27198.1"/>
    </source>
</evidence>